<keyword evidence="1" id="KW-0677">Repeat</keyword>
<evidence type="ECO:0000256" key="1">
    <source>
        <dbReference type="ARBA" id="ARBA00022737"/>
    </source>
</evidence>
<dbReference type="SMART" id="SM00248">
    <property type="entry name" value="ANK"/>
    <property type="match status" value="3"/>
</dbReference>
<keyword evidence="8" id="KW-1185">Reference proteome</keyword>
<dbReference type="PROSITE" id="PS50297">
    <property type="entry name" value="ANK_REP_REGION"/>
    <property type="match status" value="1"/>
</dbReference>
<evidence type="ECO:0000313" key="8">
    <source>
        <dbReference type="Proteomes" id="UP000654075"/>
    </source>
</evidence>
<accession>A0A813KJY8</accession>
<name>A0A813KJY8_POLGL</name>
<dbReference type="InterPro" id="IPR002110">
    <property type="entry name" value="Ankyrin_rpt"/>
</dbReference>
<evidence type="ECO:0000256" key="4">
    <source>
        <dbReference type="SAM" id="MobiDB-lite"/>
    </source>
</evidence>
<dbReference type="Pfam" id="PF12796">
    <property type="entry name" value="Ank_2"/>
    <property type="match status" value="1"/>
</dbReference>
<dbReference type="AlphaFoldDB" id="A0A813KJY8"/>
<feature type="repeat" description="ANK" evidence="3">
    <location>
        <begin position="445"/>
        <end position="477"/>
    </location>
</feature>
<feature type="region of interest" description="Disordered" evidence="4">
    <location>
        <begin position="24"/>
        <end position="46"/>
    </location>
</feature>
<dbReference type="Proteomes" id="UP000654075">
    <property type="component" value="Unassembled WGS sequence"/>
</dbReference>
<dbReference type="OrthoDB" id="416148at2759"/>
<dbReference type="PROSITE" id="PS50088">
    <property type="entry name" value="ANK_REPEAT"/>
    <property type="match status" value="2"/>
</dbReference>
<dbReference type="SUPFAM" id="SSF48403">
    <property type="entry name" value="Ankyrin repeat"/>
    <property type="match status" value="1"/>
</dbReference>
<dbReference type="PANTHER" id="PTHR24178:SF9">
    <property type="entry name" value="ANK_REP_REGION DOMAIN-CONTAINING PROTEIN"/>
    <property type="match status" value="1"/>
</dbReference>
<reference evidence="6" key="1">
    <citation type="submission" date="2021-02" db="EMBL/GenBank/DDBJ databases">
        <authorList>
            <person name="Dougan E. K."/>
            <person name="Rhodes N."/>
            <person name="Thang M."/>
            <person name="Chan C."/>
        </authorList>
    </citation>
    <scope>NUCLEOTIDE SEQUENCE</scope>
</reference>
<dbReference type="PANTHER" id="PTHR24178">
    <property type="entry name" value="MOLTING PROTEIN MLT-4"/>
    <property type="match status" value="1"/>
</dbReference>
<organism evidence="6 7">
    <name type="scientific">Polarella glacialis</name>
    <name type="common">Dinoflagellate</name>
    <dbReference type="NCBI Taxonomy" id="89957"/>
    <lineage>
        <taxon>Eukaryota</taxon>
        <taxon>Sar</taxon>
        <taxon>Alveolata</taxon>
        <taxon>Dinophyceae</taxon>
        <taxon>Suessiales</taxon>
        <taxon>Suessiaceae</taxon>
        <taxon>Polarella</taxon>
    </lineage>
</organism>
<feature type="non-terminal residue" evidence="6">
    <location>
        <position position="1"/>
    </location>
</feature>
<evidence type="ECO:0000313" key="5">
    <source>
        <dbReference type="EMBL" id="CAE8619081.1"/>
    </source>
</evidence>
<dbReference type="Gene3D" id="1.25.40.20">
    <property type="entry name" value="Ankyrin repeat-containing domain"/>
    <property type="match status" value="1"/>
</dbReference>
<protein>
    <submittedName>
        <fullName evidence="6">Uncharacterized protein</fullName>
    </submittedName>
</protein>
<proteinExistence type="predicted"/>
<evidence type="ECO:0000313" key="6">
    <source>
        <dbReference type="EMBL" id="CAE8704626.1"/>
    </source>
</evidence>
<sequence>AASATYGSCSPSLWRTPGSQMLFDGSGTSVSSRSRRGRAMSVRRSQGQVEFDTLPPLTKGSSRHRCPQGIVQLQNESLERTAPRTAPLDLHAAEAYGRKILGQDSWVKRVFEEADGANGGYLWPAEFAALAARFEAAFEGFHGRFKFDFNDADSNREGRFSLKEWQEYAEKLEAVFGATRCRVASERLLGTRRAEARKKVKNVYMFDGFDYEASLRLLTACSNMSGNLFDTVRGALDMKADANAGLAHPSFNNYTPLIFLAMCPPTANGSQVAAAIQSLIAANADVHRECGQMPTGRLVPLRFAARLQNVVGLQALQGYVDVGDRFHWAAGENAEHIMVEELRRIYGDAAAKRLGSLGQFSSQASVQLRLFAGSMVGGNLSAEGTYKLCNGLFSDGFLQLGEKADPNSPGLEGRTALMEMVSQNNLEVVETLLAARASPHQIDSSGATPLHHAAAQANLDVARTLLRAGARPYARDHAGFSPWMIVGESRCFQISASGHVSPAPQHLMAASTNAVRDMLELLKPQFSPEELLDKAEESLEGLLEEVLPGKATPEAFEMHFRLHESLFFNPRMAIHGAHEGRAPRKHLLMRLAKLIIGLLKTDPLKGEKKHLAKYFLQASKGPNSSAACAHVFQPWEIEDNRATYRSELMEAVSQQLGEFAAACNELRAAIDECAAQDGGEEPDAASAACASLCRLPNDRVKVPTSWREDPFWEVVQLRGVLRFDPGWAQEITDGASCCLQLLRLGVPLHQEAGLPQDDATCSVTNLAKYSELRQVRHAPMQELFARGYVTYSHLCNKKFQDKMKQVAQRAAKAAGLEVGLPEETVAAKRLPRIMEKTREAQEERSNWAWPGRREDYLPFSHCFYILDTVRMSVVCGGASVPEQTACCMRLLEEFAACTTKADGVCLLRQKSGFADGVNGAGGYADVKMLCYADLGVHHAFDGTEIPLQIIGEVQLILEDYKQVKDRMHLVYEVNRGSFD</sequence>
<dbReference type="EMBL" id="CAJNNV010026819">
    <property type="protein sequence ID" value="CAE8619081.1"/>
    <property type="molecule type" value="Genomic_DNA"/>
</dbReference>
<gene>
    <name evidence="5" type="ORF">PGLA1383_LOCUS36676</name>
    <name evidence="6" type="ORF">PGLA2088_LOCUS33293</name>
</gene>
<keyword evidence="2 3" id="KW-0040">ANK repeat</keyword>
<evidence type="ECO:0000313" key="7">
    <source>
        <dbReference type="Proteomes" id="UP000626109"/>
    </source>
</evidence>
<evidence type="ECO:0000256" key="2">
    <source>
        <dbReference type="ARBA" id="ARBA00023043"/>
    </source>
</evidence>
<dbReference type="InterPro" id="IPR036770">
    <property type="entry name" value="Ankyrin_rpt-contain_sf"/>
</dbReference>
<dbReference type="Proteomes" id="UP000626109">
    <property type="component" value="Unassembled WGS sequence"/>
</dbReference>
<comment type="caution">
    <text evidence="6">The sequence shown here is derived from an EMBL/GenBank/DDBJ whole genome shotgun (WGS) entry which is preliminary data.</text>
</comment>
<dbReference type="Gene3D" id="1.10.238.10">
    <property type="entry name" value="EF-hand"/>
    <property type="match status" value="1"/>
</dbReference>
<feature type="repeat" description="ANK" evidence="3">
    <location>
        <begin position="412"/>
        <end position="444"/>
    </location>
</feature>
<evidence type="ECO:0000256" key="3">
    <source>
        <dbReference type="PROSITE-ProRule" id="PRU00023"/>
    </source>
</evidence>
<dbReference type="EMBL" id="CAJNNW010030826">
    <property type="protein sequence ID" value="CAE8704626.1"/>
    <property type="molecule type" value="Genomic_DNA"/>
</dbReference>